<name>A0A6P8HHF7_ACTTE</name>
<evidence type="ECO:0000256" key="1">
    <source>
        <dbReference type="ARBA" id="ARBA00004141"/>
    </source>
</evidence>
<dbReference type="PANTHER" id="PTHR45695">
    <property type="entry name" value="LEUCOKININ RECEPTOR-RELATED"/>
    <property type="match status" value="1"/>
</dbReference>
<dbReference type="Pfam" id="PF00001">
    <property type="entry name" value="7tm_1"/>
    <property type="match status" value="1"/>
</dbReference>
<evidence type="ECO:0000313" key="11">
    <source>
        <dbReference type="Proteomes" id="UP000515163"/>
    </source>
</evidence>
<feature type="compositionally biased region" description="Low complexity" evidence="8">
    <location>
        <begin position="10"/>
        <end position="20"/>
    </location>
</feature>
<feature type="transmembrane region" description="Helical" evidence="9">
    <location>
        <begin position="156"/>
        <end position="174"/>
    </location>
</feature>
<feature type="transmembrane region" description="Helical" evidence="9">
    <location>
        <begin position="250"/>
        <end position="278"/>
    </location>
</feature>
<dbReference type="Proteomes" id="UP000515163">
    <property type="component" value="Unplaced"/>
</dbReference>
<feature type="transmembrane region" description="Helical" evidence="9">
    <location>
        <begin position="45"/>
        <end position="67"/>
    </location>
</feature>
<keyword evidence="7" id="KW-0807">Transducer</keyword>
<dbReference type="FunCoup" id="A0A6P8HHF7">
    <property type="interactions" value="335"/>
</dbReference>
<dbReference type="GO" id="GO:0004930">
    <property type="term" value="F:G protein-coupled receptor activity"/>
    <property type="evidence" value="ECO:0007669"/>
    <property type="project" value="UniProtKB-KW"/>
</dbReference>
<feature type="region of interest" description="Disordered" evidence="8">
    <location>
        <begin position="1"/>
        <end position="20"/>
    </location>
</feature>
<reference evidence="12" key="1">
    <citation type="submission" date="2025-08" db="UniProtKB">
        <authorList>
            <consortium name="RefSeq"/>
        </authorList>
    </citation>
    <scope>IDENTIFICATION</scope>
    <source>
        <tissue evidence="12">Tentacle</tissue>
    </source>
</reference>
<feature type="transmembrane region" description="Helical" evidence="9">
    <location>
        <begin position="79"/>
        <end position="101"/>
    </location>
</feature>
<keyword evidence="4" id="KW-0297">G-protein coupled receptor</keyword>
<dbReference type="GeneID" id="116289255"/>
<evidence type="ECO:0000313" key="12">
    <source>
        <dbReference type="RefSeq" id="XP_031552010.1"/>
    </source>
</evidence>
<dbReference type="SUPFAM" id="SSF81321">
    <property type="entry name" value="Family A G protein-coupled receptor-like"/>
    <property type="match status" value="1"/>
</dbReference>
<evidence type="ECO:0000256" key="8">
    <source>
        <dbReference type="SAM" id="MobiDB-lite"/>
    </source>
</evidence>
<evidence type="ECO:0000256" key="5">
    <source>
        <dbReference type="ARBA" id="ARBA00023136"/>
    </source>
</evidence>
<feature type="region of interest" description="Disordered" evidence="8">
    <location>
        <begin position="367"/>
        <end position="386"/>
    </location>
</feature>
<dbReference type="SMART" id="SM01381">
    <property type="entry name" value="7TM_GPCR_Srsx"/>
    <property type="match status" value="1"/>
</dbReference>
<feature type="transmembrane region" description="Helical" evidence="9">
    <location>
        <begin position="194"/>
        <end position="216"/>
    </location>
</feature>
<gene>
    <name evidence="12" type="primary">LOC116289255</name>
</gene>
<keyword evidence="2 9" id="KW-0812">Transmembrane</keyword>
<evidence type="ECO:0000256" key="3">
    <source>
        <dbReference type="ARBA" id="ARBA00022989"/>
    </source>
</evidence>
<dbReference type="RefSeq" id="XP_031552010.1">
    <property type="nucleotide sequence ID" value="XM_031696150.1"/>
</dbReference>
<dbReference type="OrthoDB" id="10037617at2759"/>
<keyword evidence="11" id="KW-1185">Reference proteome</keyword>
<dbReference type="KEGG" id="aten:116289255"/>
<dbReference type="PROSITE" id="PS50262">
    <property type="entry name" value="G_PROTEIN_RECEP_F1_2"/>
    <property type="match status" value="1"/>
</dbReference>
<proteinExistence type="predicted"/>
<accession>A0A6P8HHF7</accession>
<feature type="transmembrane region" description="Helical" evidence="9">
    <location>
        <begin position="113"/>
        <end position="135"/>
    </location>
</feature>
<evidence type="ECO:0000256" key="9">
    <source>
        <dbReference type="SAM" id="Phobius"/>
    </source>
</evidence>
<keyword evidence="3 9" id="KW-1133">Transmembrane helix</keyword>
<dbReference type="InParanoid" id="A0A6P8HHF7"/>
<evidence type="ECO:0000256" key="6">
    <source>
        <dbReference type="ARBA" id="ARBA00023170"/>
    </source>
</evidence>
<evidence type="ECO:0000259" key="10">
    <source>
        <dbReference type="PROSITE" id="PS50262"/>
    </source>
</evidence>
<keyword evidence="5 9" id="KW-0472">Membrane</keyword>
<dbReference type="PRINTS" id="PR00237">
    <property type="entry name" value="GPCRRHODOPSN"/>
</dbReference>
<protein>
    <submittedName>
        <fullName evidence="12">Neuropeptide FF receptor 1-like</fullName>
    </submittedName>
</protein>
<dbReference type="InterPro" id="IPR017452">
    <property type="entry name" value="GPCR_Rhodpsn_7TM"/>
</dbReference>
<keyword evidence="6" id="KW-0675">Receptor</keyword>
<dbReference type="InterPro" id="IPR000276">
    <property type="entry name" value="GPCR_Rhodpsn"/>
</dbReference>
<organism evidence="11 12">
    <name type="scientific">Actinia tenebrosa</name>
    <name type="common">Australian red waratah sea anemone</name>
    <dbReference type="NCBI Taxonomy" id="6105"/>
    <lineage>
        <taxon>Eukaryota</taxon>
        <taxon>Metazoa</taxon>
        <taxon>Cnidaria</taxon>
        <taxon>Anthozoa</taxon>
        <taxon>Hexacorallia</taxon>
        <taxon>Actiniaria</taxon>
        <taxon>Actiniidae</taxon>
        <taxon>Actinia</taxon>
    </lineage>
</organism>
<dbReference type="GO" id="GO:0005886">
    <property type="term" value="C:plasma membrane"/>
    <property type="evidence" value="ECO:0007669"/>
    <property type="project" value="TreeGrafter"/>
</dbReference>
<dbReference type="PANTHER" id="PTHR45695:SF9">
    <property type="entry name" value="LEUCOKININ RECEPTOR"/>
    <property type="match status" value="1"/>
</dbReference>
<dbReference type="Gene3D" id="1.20.1070.10">
    <property type="entry name" value="Rhodopsin 7-helix transmembrane proteins"/>
    <property type="match status" value="1"/>
</dbReference>
<evidence type="ECO:0000256" key="2">
    <source>
        <dbReference type="ARBA" id="ARBA00022692"/>
    </source>
</evidence>
<sequence>MPHMEEEMANDSSSSFDSNSSIFSNSNQNYSNSNDLEWRDLEWRLGIDITIFVVAVIGNFAVLVVIYTTRERRKTPFEILIANLSVADVLSVLLYFKYLIYFNIPRPKWYCKLVVPFFSSTQMVSVLTMTTIAIFPCRSIVHPFKTKPSTKLTYSTVAGLWLVANICLIPDYLVREQYQGRCKEIWPSELLNKVYTVSLFVVQYMIPLTIIAISYTKIILYLKRNKVPQCGLTSDRIKQLKMTRKRDMEVIKISLIIVLLYTISTLPIHMAWILLIVFESNHMSSLIFKFSPQLLLLHSCCNPFVYGTISREYRSRFVQVLWSILCCVCKIRRTQTGVLQTEQGQMNNACEDLEMIEIKGYVKRDKAATEPATDRPTEERTNKATI</sequence>
<feature type="domain" description="G-protein coupled receptors family 1 profile" evidence="10">
    <location>
        <begin position="58"/>
        <end position="306"/>
    </location>
</feature>
<evidence type="ECO:0000256" key="7">
    <source>
        <dbReference type="ARBA" id="ARBA00023224"/>
    </source>
</evidence>
<dbReference type="CDD" id="cd00637">
    <property type="entry name" value="7tm_classA_rhodopsin-like"/>
    <property type="match status" value="1"/>
</dbReference>
<dbReference type="AlphaFoldDB" id="A0A6P8HHF7"/>
<evidence type="ECO:0000256" key="4">
    <source>
        <dbReference type="ARBA" id="ARBA00023040"/>
    </source>
</evidence>
<comment type="subcellular location">
    <subcellularLocation>
        <location evidence="1">Membrane</location>
        <topology evidence="1">Multi-pass membrane protein</topology>
    </subcellularLocation>
</comment>